<feature type="region of interest" description="Disordered" evidence="6">
    <location>
        <begin position="136"/>
        <end position="189"/>
    </location>
</feature>
<evidence type="ECO:0000259" key="7">
    <source>
        <dbReference type="PROSITE" id="PS50865"/>
    </source>
</evidence>
<evidence type="ECO:0000256" key="4">
    <source>
        <dbReference type="PROSITE-ProRule" id="PRU00134"/>
    </source>
</evidence>
<feature type="region of interest" description="Disordered" evidence="6">
    <location>
        <begin position="210"/>
        <end position="252"/>
    </location>
</feature>
<evidence type="ECO:0000256" key="3">
    <source>
        <dbReference type="ARBA" id="ARBA00022833"/>
    </source>
</evidence>
<evidence type="ECO:0000256" key="5">
    <source>
        <dbReference type="SAM" id="Coils"/>
    </source>
</evidence>
<feature type="domain" description="MYND-type" evidence="7">
    <location>
        <begin position="641"/>
        <end position="678"/>
    </location>
</feature>
<dbReference type="EMBL" id="GAMC01002818">
    <property type="protein sequence ID" value="JAC03738.1"/>
    <property type="molecule type" value="mRNA"/>
</dbReference>
<accession>W8BWW6</accession>
<name>W8BWW6_CERCA</name>
<feature type="compositionally biased region" description="Basic and acidic residues" evidence="6">
    <location>
        <begin position="148"/>
        <end position="157"/>
    </location>
</feature>
<reference evidence="8" key="2">
    <citation type="journal article" date="2014" name="BMC Genomics">
        <title>A genomic perspective to assessing quality of mass-reared SIT flies used in Mediterranean fruit fly (Ceratitis capitata) eradication in California.</title>
        <authorList>
            <person name="Calla B."/>
            <person name="Hall B."/>
            <person name="Hou S."/>
            <person name="Geib S.M."/>
        </authorList>
    </citation>
    <scope>NUCLEOTIDE SEQUENCE</scope>
</reference>
<dbReference type="Pfam" id="PF01753">
    <property type="entry name" value="zf-MYND"/>
    <property type="match status" value="1"/>
</dbReference>
<dbReference type="SUPFAM" id="SSF144232">
    <property type="entry name" value="HIT/MYND zinc finger-like"/>
    <property type="match status" value="1"/>
</dbReference>
<evidence type="ECO:0000256" key="6">
    <source>
        <dbReference type="SAM" id="MobiDB-lite"/>
    </source>
</evidence>
<protein>
    <recommendedName>
        <fullName evidence="7">MYND-type domain-containing protein</fullName>
    </recommendedName>
</protein>
<proteinExistence type="evidence at transcript level"/>
<evidence type="ECO:0000256" key="1">
    <source>
        <dbReference type="ARBA" id="ARBA00022723"/>
    </source>
</evidence>
<dbReference type="InterPro" id="IPR002893">
    <property type="entry name" value="Znf_MYND"/>
</dbReference>
<keyword evidence="5" id="KW-0175">Coiled coil</keyword>
<dbReference type="PROSITE" id="PS01360">
    <property type="entry name" value="ZF_MYND_1"/>
    <property type="match status" value="1"/>
</dbReference>
<keyword evidence="1" id="KW-0479">Metal-binding</keyword>
<evidence type="ECO:0000256" key="2">
    <source>
        <dbReference type="ARBA" id="ARBA00022771"/>
    </source>
</evidence>
<dbReference type="GO" id="GO:0008270">
    <property type="term" value="F:zinc ion binding"/>
    <property type="evidence" value="ECO:0007669"/>
    <property type="project" value="UniProtKB-KW"/>
</dbReference>
<reference evidence="8" key="1">
    <citation type="submission" date="2013-07" db="EMBL/GenBank/DDBJ databases">
        <authorList>
            <person name="Geib S."/>
        </authorList>
    </citation>
    <scope>NUCLEOTIDE SEQUENCE</scope>
</reference>
<feature type="compositionally biased region" description="Basic and acidic residues" evidence="6">
    <location>
        <begin position="168"/>
        <end position="189"/>
    </location>
</feature>
<keyword evidence="3" id="KW-0862">Zinc</keyword>
<dbReference type="AlphaFoldDB" id="W8BWW6"/>
<dbReference type="Gene3D" id="6.10.140.2220">
    <property type="match status" value="1"/>
</dbReference>
<feature type="coiled-coil region" evidence="5">
    <location>
        <begin position="287"/>
        <end position="331"/>
    </location>
</feature>
<organism evidence="8">
    <name type="scientific">Ceratitis capitata</name>
    <name type="common">Mediterranean fruit fly</name>
    <name type="synonym">Tephritis capitata</name>
    <dbReference type="NCBI Taxonomy" id="7213"/>
    <lineage>
        <taxon>Eukaryota</taxon>
        <taxon>Metazoa</taxon>
        <taxon>Ecdysozoa</taxon>
        <taxon>Arthropoda</taxon>
        <taxon>Hexapoda</taxon>
        <taxon>Insecta</taxon>
        <taxon>Pterygota</taxon>
        <taxon>Neoptera</taxon>
        <taxon>Endopterygota</taxon>
        <taxon>Diptera</taxon>
        <taxon>Brachycera</taxon>
        <taxon>Muscomorpha</taxon>
        <taxon>Tephritoidea</taxon>
        <taxon>Tephritidae</taxon>
        <taxon>Ceratitis</taxon>
        <taxon>Ceratitis</taxon>
    </lineage>
</organism>
<dbReference type="OrthoDB" id="432970at2759"/>
<sequence length="680" mass="77975">MSSLDIYDDTENLISSDEYSDEDDDELMNVAISSQQAKSKPKNVDRLYELASASRTIKKVPRLPFKRKLCSKYKSKALKWLSGKAKREKSKQYLLCLKSKDAAVLESQNRERSYNSTNVLQKEVKLTNNLSETIDLDESDVESSVLNESKEESKQNVEDDEDEDEELIIEKPKPVAVEKPKEVSGKEKELQEKQIDIAVKQISVVDEKPKVEEPVVESKTQQSQKRARSPTPPAESDCTENKKHQPERPSSTQLYRKINEMFPKFDEVIGNHVKHNSTTLDAIDEKMTRLMLDIQTLNEILEAKETEWNRLQNLKRVKEEILSRLAKKKQILAVKDRKFDEHKYNLQVLKELETYLSDTQPSTSTNNFSNSTTHQLIESRASMKTEELEKERNNTNRLQNILISSNILQRSTNATSNFENDMAKNNASPIHQTAFNDDSPELQKYQYLEQKLKSKVGRQGPFVDVKSLVADFRQQNPVVFPRVGKRIKTSDGNYTVRPLSTPPNCVDGNNLFMDSSYNCNGSNYTPTLEKLLSTTSRNNTMLHANKPSIPATQGFKFNTESQKSYYRLQSDGGCNEISITPVNSVNRYPQRILQNSKSGLLRTALDVNPQQNNYYEMPDYGKSHNTHKSMRNMHNNDLQLCQECKMHEARFVCAGCGNQWYCSRECQVNAWDKHSDVCSE</sequence>
<feature type="compositionally biased region" description="Acidic residues" evidence="6">
    <location>
        <begin position="158"/>
        <end position="167"/>
    </location>
</feature>
<evidence type="ECO:0000313" key="8">
    <source>
        <dbReference type="EMBL" id="JAC03738.1"/>
    </source>
</evidence>
<keyword evidence="2 4" id="KW-0863">Zinc-finger</keyword>
<dbReference type="PROSITE" id="PS50865">
    <property type="entry name" value="ZF_MYND_2"/>
    <property type="match status" value="1"/>
</dbReference>